<protein>
    <submittedName>
        <fullName evidence="1">Uncharacterized protein</fullName>
    </submittedName>
</protein>
<reference evidence="1 2" key="1">
    <citation type="journal article" date="2022" name="Plant J.">
        <title>Chromosome-level genome of Camellia lanceoleosa provides a valuable resource for understanding genome evolution and self-incompatibility.</title>
        <authorList>
            <person name="Gong W."/>
            <person name="Xiao S."/>
            <person name="Wang L."/>
            <person name="Liao Z."/>
            <person name="Chang Y."/>
            <person name="Mo W."/>
            <person name="Hu G."/>
            <person name="Li W."/>
            <person name="Zhao G."/>
            <person name="Zhu H."/>
            <person name="Hu X."/>
            <person name="Ji K."/>
            <person name="Xiang X."/>
            <person name="Song Q."/>
            <person name="Yuan D."/>
            <person name="Jin S."/>
            <person name="Zhang L."/>
        </authorList>
    </citation>
    <scope>NUCLEOTIDE SEQUENCE [LARGE SCALE GENOMIC DNA]</scope>
    <source>
        <strain evidence="1">SQ_2022a</strain>
    </source>
</reference>
<gene>
    <name evidence="1" type="ORF">LOK49_LG05G03431</name>
</gene>
<name>A0ACC0HXE3_9ERIC</name>
<accession>A0ACC0HXE3</accession>
<evidence type="ECO:0000313" key="1">
    <source>
        <dbReference type="EMBL" id="KAI8016646.1"/>
    </source>
</evidence>
<evidence type="ECO:0000313" key="2">
    <source>
        <dbReference type="Proteomes" id="UP001060215"/>
    </source>
</evidence>
<dbReference type="Proteomes" id="UP001060215">
    <property type="component" value="Chromosome 4"/>
</dbReference>
<keyword evidence="2" id="KW-1185">Reference proteome</keyword>
<dbReference type="EMBL" id="CM045761">
    <property type="protein sequence ID" value="KAI8016646.1"/>
    <property type="molecule type" value="Genomic_DNA"/>
</dbReference>
<organism evidence="1 2">
    <name type="scientific">Camellia lanceoleosa</name>
    <dbReference type="NCBI Taxonomy" id="1840588"/>
    <lineage>
        <taxon>Eukaryota</taxon>
        <taxon>Viridiplantae</taxon>
        <taxon>Streptophyta</taxon>
        <taxon>Embryophyta</taxon>
        <taxon>Tracheophyta</taxon>
        <taxon>Spermatophyta</taxon>
        <taxon>Magnoliopsida</taxon>
        <taxon>eudicotyledons</taxon>
        <taxon>Gunneridae</taxon>
        <taxon>Pentapetalae</taxon>
        <taxon>asterids</taxon>
        <taxon>Ericales</taxon>
        <taxon>Theaceae</taxon>
        <taxon>Camellia</taxon>
    </lineage>
</organism>
<proteinExistence type="predicted"/>
<sequence>MVGPPLFYGNKPPTLDLLDLGIGAGGASIAGFSALFTSIGVYEETTGLIVNDPILQTHKPLSVELGPRILENIFDGIQPVLRRTFIH</sequence>
<comment type="caution">
    <text evidence="1">The sequence shown here is derived from an EMBL/GenBank/DDBJ whole genome shotgun (WGS) entry which is preliminary data.</text>
</comment>